<name>A0A074ZPB5_OPIVI</name>
<evidence type="ECO:0000313" key="1">
    <source>
        <dbReference type="EMBL" id="KER29263.1"/>
    </source>
</evidence>
<dbReference type="SUPFAM" id="SSF54648">
    <property type="entry name" value="DLC"/>
    <property type="match status" value="1"/>
</dbReference>
<dbReference type="CTD" id="20318290"/>
<dbReference type="GeneID" id="20318290"/>
<dbReference type="KEGG" id="ovi:T265_04104"/>
<evidence type="ECO:0000313" key="2">
    <source>
        <dbReference type="Proteomes" id="UP000054324"/>
    </source>
</evidence>
<keyword evidence="2" id="KW-1185">Reference proteome</keyword>
<dbReference type="EMBL" id="KL596682">
    <property type="protein sequence ID" value="KER29263.1"/>
    <property type="molecule type" value="Genomic_DNA"/>
</dbReference>
<protein>
    <submittedName>
        <fullName evidence="1">Uncharacterized protein</fullName>
    </submittedName>
</protein>
<sequence>MTQISAEDRDFLILLYYKLEELKGTVVTAEYEEMLLKYDFTTTSARKVASQFDPERQKIITREQIYRVLNCPGNYMPKMSIPRDISILSSDMGPYLQYFVIHMARKIMKYLPDMKEVVSRIKMRLDSLYGPLWHVFIVRGQYWAYYSHDTRTGLVFKKDDLIYLMYRSPTAE</sequence>
<dbReference type="OrthoDB" id="6222219at2759"/>
<dbReference type="Proteomes" id="UP000054324">
    <property type="component" value="Unassembled WGS sequence"/>
</dbReference>
<organism evidence="1 2">
    <name type="scientific">Opisthorchis viverrini</name>
    <name type="common">Southeast Asian liver fluke</name>
    <dbReference type="NCBI Taxonomy" id="6198"/>
    <lineage>
        <taxon>Eukaryota</taxon>
        <taxon>Metazoa</taxon>
        <taxon>Spiralia</taxon>
        <taxon>Lophotrochozoa</taxon>
        <taxon>Platyhelminthes</taxon>
        <taxon>Trematoda</taxon>
        <taxon>Digenea</taxon>
        <taxon>Opisthorchiida</taxon>
        <taxon>Opisthorchiata</taxon>
        <taxon>Opisthorchiidae</taxon>
        <taxon>Opisthorchis</taxon>
    </lineage>
</organism>
<dbReference type="AlphaFoldDB" id="A0A074ZPB5"/>
<dbReference type="RefSeq" id="XP_009167014.1">
    <property type="nucleotide sequence ID" value="XM_009168750.1"/>
</dbReference>
<proteinExistence type="predicted"/>
<dbReference type="GO" id="GO:0007017">
    <property type="term" value="P:microtubule-based process"/>
    <property type="evidence" value="ECO:0007669"/>
    <property type="project" value="InterPro"/>
</dbReference>
<dbReference type="Pfam" id="PF01221">
    <property type="entry name" value="Dynein_light"/>
    <property type="match status" value="1"/>
</dbReference>
<dbReference type="InterPro" id="IPR037177">
    <property type="entry name" value="DLC_sf"/>
</dbReference>
<dbReference type="SMART" id="SM01375">
    <property type="entry name" value="Dynein_light"/>
    <property type="match status" value="1"/>
</dbReference>
<reference evidence="1 2" key="1">
    <citation type="submission" date="2013-11" db="EMBL/GenBank/DDBJ databases">
        <title>Opisthorchis viverrini - life in the bile duct.</title>
        <authorList>
            <person name="Young N.D."/>
            <person name="Nagarajan N."/>
            <person name="Lin S.J."/>
            <person name="Korhonen P.K."/>
            <person name="Jex A.R."/>
            <person name="Hall R.S."/>
            <person name="Safavi-Hemami H."/>
            <person name="Kaewkong W."/>
            <person name="Bertrand D."/>
            <person name="Gao S."/>
            <person name="Seet Q."/>
            <person name="Wongkham S."/>
            <person name="Teh B.T."/>
            <person name="Wongkham C."/>
            <person name="Intapan P.M."/>
            <person name="Maleewong W."/>
            <person name="Yang X."/>
            <person name="Hu M."/>
            <person name="Wang Z."/>
            <person name="Hofmann A."/>
            <person name="Sternberg P.W."/>
            <person name="Tan P."/>
            <person name="Wang J."/>
            <person name="Gasser R.B."/>
        </authorList>
    </citation>
    <scope>NUCLEOTIDE SEQUENCE [LARGE SCALE GENOMIC DNA]</scope>
</reference>
<dbReference type="GO" id="GO:0030286">
    <property type="term" value="C:dynein complex"/>
    <property type="evidence" value="ECO:0007669"/>
    <property type="project" value="InterPro"/>
</dbReference>
<accession>A0A074ZPB5</accession>
<dbReference type="InterPro" id="IPR001372">
    <property type="entry name" value="Dynein_light_chain_typ-1/2"/>
</dbReference>
<dbReference type="CDD" id="cd21454">
    <property type="entry name" value="DLC-like_TAL"/>
    <property type="match status" value="1"/>
</dbReference>
<gene>
    <name evidence="1" type="ORF">T265_04104</name>
</gene>
<dbReference type="Gene3D" id="3.30.740.10">
    <property type="entry name" value="Protein Inhibitor Of Neuronal Nitric Oxide Synthase"/>
    <property type="match status" value="1"/>
</dbReference>